<dbReference type="SMART" id="SM00257">
    <property type="entry name" value="LysM"/>
    <property type="match status" value="1"/>
</dbReference>
<dbReference type="PROSITE" id="PS51782">
    <property type="entry name" value="LYSM"/>
    <property type="match status" value="1"/>
</dbReference>
<feature type="compositionally biased region" description="Polar residues" evidence="1">
    <location>
        <begin position="294"/>
        <end position="307"/>
    </location>
</feature>
<evidence type="ECO:0000313" key="3">
    <source>
        <dbReference type="EMBL" id="MFC3883101.1"/>
    </source>
</evidence>
<keyword evidence="4" id="KW-1185">Reference proteome</keyword>
<evidence type="ECO:0000256" key="1">
    <source>
        <dbReference type="SAM" id="MobiDB-lite"/>
    </source>
</evidence>
<dbReference type="Gene3D" id="3.10.350.10">
    <property type="entry name" value="LysM domain"/>
    <property type="match status" value="1"/>
</dbReference>
<dbReference type="RefSeq" id="WP_377913170.1">
    <property type="nucleotide sequence ID" value="NZ_JBHRZT010000020.1"/>
</dbReference>
<feature type="compositionally biased region" description="Acidic residues" evidence="1">
    <location>
        <begin position="308"/>
        <end position="317"/>
    </location>
</feature>
<feature type="compositionally biased region" description="Polar residues" evidence="1">
    <location>
        <begin position="194"/>
        <end position="206"/>
    </location>
</feature>
<dbReference type="InterPro" id="IPR014256">
    <property type="entry name" value="Spore_VI_D"/>
</dbReference>
<feature type="compositionally biased region" description="Basic and acidic residues" evidence="1">
    <location>
        <begin position="218"/>
        <end position="293"/>
    </location>
</feature>
<organism evidence="3 4">
    <name type="scientific">Bacillus songklensis</name>
    <dbReference type="NCBI Taxonomy" id="1069116"/>
    <lineage>
        <taxon>Bacteria</taxon>
        <taxon>Bacillati</taxon>
        <taxon>Bacillota</taxon>
        <taxon>Bacilli</taxon>
        <taxon>Bacillales</taxon>
        <taxon>Bacillaceae</taxon>
        <taxon>Bacillus</taxon>
    </lineage>
</organism>
<sequence length="456" mass="52665">MTQDNLSCLRFSVEESIWFQKGQEVSELLSISLDPDISIEEDEQYVSIRGALILSGEYKIAQNDNEEQSLREYTSGKQVQDVMFREDGLSEFYHRFPLDITIPKNRIQNMEDLYVSIDMFDYDLPQESCLSLTADLAITGLYGEQQSVARVEETEDQQEEFEEQQEESAQFEFEPLYRQSDEYEEEVRSDTSERNMTPFSYFSSSDPQEEEIYEPLEIEVKKENSAEREEIGMKKESFAEREEIGMKKESFAEREEIGVKKESSAEREEVEVKKESSAGREEVEVQARGHSSEVEATSPSYFPTSNPQEEEAYEPLETEVKQETSGEEEQAEAPAIELRAKNMVPLRAQQEQEEAQSREEAYKQYAGSAKAQPEEEQEEKPVRNENALYLTQLFSKNAEEDFSPLKICIVQNGDSLEKIAERYDINVQNLIRVNNLEDEHSVEEGMILNIPIAVKR</sequence>
<reference evidence="4" key="1">
    <citation type="journal article" date="2019" name="Int. J. Syst. Evol. Microbiol.">
        <title>The Global Catalogue of Microorganisms (GCM) 10K type strain sequencing project: providing services to taxonomists for standard genome sequencing and annotation.</title>
        <authorList>
            <consortium name="The Broad Institute Genomics Platform"/>
            <consortium name="The Broad Institute Genome Sequencing Center for Infectious Disease"/>
            <person name="Wu L."/>
            <person name="Ma J."/>
        </authorList>
    </citation>
    <scope>NUCLEOTIDE SEQUENCE [LARGE SCALE GENOMIC DNA]</scope>
    <source>
        <strain evidence="4">CCUG 61889</strain>
    </source>
</reference>
<dbReference type="InterPro" id="IPR018392">
    <property type="entry name" value="LysM"/>
</dbReference>
<dbReference type="CDD" id="cd00118">
    <property type="entry name" value="LysM"/>
    <property type="match status" value="1"/>
</dbReference>
<dbReference type="InterPro" id="IPR036779">
    <property type="entry name" value="LysM_dom_sf"/>
</dbReference>
<feature type="compositionally biased region" description="Acidic residues" evidence="1">
    <location>
        <begin position="207"/>
        <end position="217"/>
    </location>
</feature>
<dbReference type="InterPro" id="IPR048862">
    <property type="entry name" value="SPOCS_spoVID_N"/>
</dbReference>
<dbReference type="EMBL" id="JBHRZT010000020">
    <property type="protein sequence ID" value="MFC3883101.1"/>
    <property type="molecule type" value="Genomic_DNA"/>
</dbReference>
<feature type="domain" description="LysM" evidence="2">
    <location>
        <begin position="406"/>
        <end position="450"/>
    </location>
</feature>
<feature type="region of interest" description="Disordered" evidence="1">
    <location>
        <begin position="187"/>
        <end position="382"/>
    </location>
</feature>
<protein>
    <submittedName>
        <fullName evidence="3">Stage VI sporulation protein D</fullName>
    </submittedName>
</protein>
<dbReference type="SUPFAM" id="SSF54106">
    <property type="entry name" value="LysM domain"/>
    <property type="match status" value="1"/>
</dbReference>
<dbReference type="NCBIfam" id="TIGR02907">
    <property type="entry name" value="spore_VI_D"/>
    <property type="match status" value="1"/>
</dbReference>
<dbReference type="Proteomes" id="UP001595752">
    <property type="component" value="Unassembled WGS sequence"/>
</dbReference>
<dbReference type="Pfam" id="PF20918">
    <property type="entry name" value="SPOCS_spoVID-N"/>
    <property type="match status" value="1"/>
</dbReference>
<comment type="caution">
    <text evidence="3">The sequence shown here is derived from an EMBL/GenBank/DDBJ whole genome shotgun (WGS) entry which is preliminary data.</text>
</comment>
<evidence type="ECO:0000313" key="4">
    <source>
        <dbReference type="Proteomes" id="UP001595752"/>
    </source>
</evidence>
<evidence type="ECO:0000259" key="2">
    <source>
        <dbReference type="PROSITE" id="PS51782"/>
    </source>
</evidence>
<accession>A0ABV8B1M3</accession>
<gene>
    <name evidence="3" type="primary">spoVID</name>
    <name evidence="3" type="ORF">ACFOU2_06070</name>
</gene>
<dbReference type="Pfam" id="PF01476">
    <property type="entry name" value="LysM"/>
    <property type="match status" value="1"/>
</dbReference>
<name>A0ABV8B1M3_9BACI</name>
<proteinExistence type="predicted"/>